<evidence type="ECO:0000259" key="1">
    <source>
        <dbReference type="Pfam" id="PF23265"/>
    </source>
</evidence>
<accession>A0A3P6QT35</accession>
<dbReference type="OrthoDB" id="6129702at2759"/>
<keyword evidence="3" id="KW-1185">Reference proteome</keyword>
<gene>
    <name evidence="2" type="ORF">DILT_LOCUS1883</name>
</gene>
<proteinExistence type="predicted"/>
<dbReference type="Proteomes" id="UP000281553">
    <property type="component" value="Unassembled WGS sequence"/>
</dbReference>
<evidence type="ECO:0000313" key="3">
    <source>
        <dbReference type="Proteomes" id="UP000281553"/>
    </source>
</evidence>
<dbReference type="Pfam" id="PF23265">
    <property type="entry name" value="Ig-like_KY"/>
    <property type="match status" value="1"/>
</dbReference>
<dbReference type="AlphaFoldDB" id="A0A3P6QT35"/>
<sequence>EFESFAHVKPPFFKYDLSLLSTRNAVVVSADPEIRILVGFPSGSENILFFDIKLTFNDENFTDHFKSVPLELQMARFFPIRKPAQDLCSFTLDEFPFITYTARC</sequence>
<feature type="non-terminal residue" evidence="2">
    <location>
        <position position="1"/>
    </location>
</feature>
<feature type="domain" description="KY-like immunoglobulin-like" evidence="1">
    <location>
        <begin position="1"/>
        <end position="65"/>
    </location>
</feature>
<dbReference type="EMBL" id="UYRU01016442">
    <property type="protein sequence ID" value="VDK52039.1"/>
    <property type="molecule type" value="Genomic_DNA"/>
</dbReference>
<protein>
    <recommendedName>
        <fullName evidence="1">KY-like immunoglobulin-like domain-containing protein</fullName>
    </recommendedName>
</protein>
<name>A0A3P6QT35_DIBLA</name>
<organism evidence="2 3">
    <name type="scientific">Dibothriocephalus latus</name>
    <name type="common">Fish tapeworm</name>
    <name type="synonym">Diphyllobothrium latum</name>
    <dbReference type="NCBI Taxonomy" id="60516"/>
    <lineage>
        <taxon>Eukaryota</taxon>
        <taxon>Metazoa</taxon>
        <taxon>Spiralia</taxon>
        <taxon>Lophotrochozoa</taxon>
        <taxon>Platyhelminthes</taxon>
        <taxon>Cestoda</taxon>
        <taxon>Eucestoda</taxon>
        <taxon>Diphyllobothriidea</taxon>
        <taxon>Diphyllobothriidae</taxon>
        <taxon>Dibothriocephalus</taxon>
    </lineage>
</organism>
<evidence type="ECO:0000313" key="2">
    <source>
        <dbReference type="EMBL" id="VDK52039.1"/>
    </source>
</evidence>
<dbReference type="InterPro" id="IPR056564">
    <property type="entry name" value="Ig-like_KY"/>
</dbReference>
<reference evidence="2 3" key="1">
    <citation type="submission" date="2018-11" db="EMBL/GenBank/DDBJ databases">
        <authorList>
            <consortium name="Pathogen Informatics"/>
        </authorList>
    </citation>
    <scope>NUCLEOTIDE SEQUENCE [LARGE SCALE GENOMIC DNA]</scope>
</reference>